<feature type="region of interest" description="Disordered" evidence="1">
    <location>
        <begin position="346"/>
        <end position="371"/>
    </location>
</feature>
<feature type="region of interest" description="Disordered" evidence="1">
    <location>
        <begin position="267"/>
        <end position="293"/>
    </location>
</feature>
<proteinExistence type="predicted"/>
<accession>A0A0L7QSK8</accession>
<feature type="region of interest" description="Disordered" evidence="1">
    <location>
        <begin position="189"/>
        <end position="217"/>
    </location>
</feature>
<feature type="compositionally biased region" description="Basic and acidic residues" evidence="1">
    <location>
        <begin position="62"/>
        <end position="80"/>
    </location>
</feature>
<dbReference type="STRING" id="597456.A0A0L7QSK8"/>
<evidence type="ECO:0000313" key="3">
    <source>
        <dbReference type="Proteomes" id="UP000053825"/>
    </source>
</evidence>
<feature type="region of interest" description="Disordered" evidence="1">
    <location>
        <begin position="123"/>
        <end position="160"/>
    </location>
</feature>
<feature type="compositionally biased region" description="Basic and acidic residues" evidence="1">
    <location>
        <begin position="128"/>
        <end position="147"/>
    </location>
</feature>
<dbReference type="AlphaFoldDB" id="A0A0L7QSK8"/>
<dbReference type="EMBL" id="KQ414756">
    <property type="protein sequence ID" value="KOC61627.1"/>
    <property type="molecule type" value="Genomic_DNA"/>
</dbReference>
<evidence type="ECO:0000313" key="2">
    <source>
        <dbReference type="EMBL" id="KOC61627.1"/>
    </source>
</evidence>
<sequence length="492" mass="55820">MCGARMDWRCEEAEELDVLGTSSDTFGKNRIAQDRGMEELKQEHTVLERIPAEYVGSGSLKRSRDGRTEARTHGAGEDPSRLDVLGTSSDTFGKNRIAQDRGMEELKQEHTVLERIPAEYVGSGSLKRSRDGRTEARTHGAGEDPSRLDVLGTSSDTFGKNRIAQDRGMEELKQEHTVLERIPAEYVGSGSLKRSRDGRTEARTHGAGEDPSRDRGMEELRQEHTVLERIPAEYFGSGSLKSYQIHFHSRTYEVGSLGNKFRHFREESDRVGSRDGRIEARTHGAGEDTSRDRGMEELRQEHTVLERIPAEYFGSGSLKSYQIHFHSRTYEVGSLGNKFRHFREESDRVGSRDGRIEARTHGAGEDTSRDRGMEELRQEHTVLERIPAEYFGSGSLKSYQIHFHSRTYEVGSLGNKFRHFREESDRVGSRDGRIEARTHGAGEDTSRVFRVWFPQKLSDPLPFSHIRSWKSWEQVPTLSGRIGLRRIAGGKN</sequence>
<feature type="region of interest" description="Disordered" evidence="1">
    <location>
        <begin position="57"/>
        <end position="80"/>
    </location>
</feature>
<reference evidence="2 3" key="1">
    <citation type="submission" date="2015-07" db="EMBL/GenBank/DDBJ databases">
        <title>The genome of Habropoda laboriosa.</title>
        <authorList>
            <person name="Pan H."/>
            <person name="Kapheim K."/>
        </authorList>
    </citation>
    <scope>NUCLEOTIDE SEQUENCE [LARGE SCALE GENOMIC DNA]</scope>
    <source>
        <strain evidence="2">0110345459</strain>
    </source>
</reference>
<organism evidence="2 3">
    <name type="scientific">Habropoda laboriosa</name>
    <dbReference type="NCBI Taxonomy" id="597456"/>
    <lineage>
        <taxon>Eukaryota</taxon>
        <taxon>Metazoa</taxon>
        <taxon>Ecdysozoa</taxon>
        <taxon>Arthropoda</taxon>
        <taxon>Hexapoda</taxon>
        <taxon>Insecta</taxon>
        <taxon>Pterygota</taxon>
        <taxon>Neoptera</taxon>
        <taxon>Endopterygota</taxon>
        <taxon>Hymenoptera</taxon>
        <taxon>Apocrita</taxon>
        <taxon>Aculeata</taxon>
        <taxon>Apoidea</taxon>
        <taxon>Anthophila</taxon>
        <taxon>Apidae</taxon>
        <taxon>Habropoda</taxon>
    </lineage>
</organism>
<feature type="compositionally biased region" description="Basic and acidic residues" evidence="1">
    <location>
        <begin position="194"/>
        <end position="217"/>
    </location>
</feature>
<gene>
    <name evidence="2" type="ORF">WH47_05775</name>
</gene>
<evidence type="ECO:0000256" key="1">
    <source>
        <dbReference type="SAM" id="MobiDB-lite"/>
    </source>
</evidence>
<protein>
    <submittedName>
        <fullName evidence="2">Uncharacterized protein</fullName>
    </submittedName>
</protein>
<name>A0A0L7QSK8_9HYME</name>
<dbReference type="Proteomes" id="UP000053825">
    <property type="component" value="Unassembled WGS sequence"/>
</dbReference>
<keyword evidence="3" id="KW-1185">Reference proteome</keyword>